<organism evidence="4 5">
    <name type="scientific">Thermocatellispora tengchongensis</name>
    <dbReference type="NCBI Taxonomy" id="1073253"/>
    <lineage>
        <taxon>Bacteria</taxon>
        <taxon>Bacillati</taxon>
        <taxon>Actinomycetota</taxon>
        <taxon>Actinomycetes</taxon>
        <taxon>Streptosporangiales</taxon>
        <taxon>Streptosporangiaceae</taxon>
        <taxon>Thermocatellispora</taxon>
    </lineage>
</organism>
<evidence type="ECO:0000313" key="4">
    <source>
        <dbReference type="EMBL" id="MBB5133732.1"/>
    </source>
</evidence>
<dbReference type="GO" id="GO:0006355">
    <property type="term" value="P:regulation of DNA-templated transcription"/>
    <property type="evidence" value="ECO:0007669"/>
    <property type="project" value="UniProtKB-ARBA"/>
</dbReference>
<dbReference type="InterPro" id="IPR036271">
    <property type="entry name" value="Tet_transcr_reg_TetR-rel_C_sf"/>
</dbReference>
<gene>
    <name evidence="4" type="ORF">HNP84_003458</name>
</gene>
<reference evidence="4 5" key="1">
    <citation type="submission" date="2020-08" db="EMBL/GenBank/DDBJ databases">
        <title>Genomic Encyclopedia of Type Strains, Phase IV (KMG-IV): sequencing the most valuable type-strain genomes for metagenomic binning, comparative biology and taxonomic classification.</title>
        <authorList>
            <person name="Goeker M."/>
        </authorList>
    </citation>
    <scope>NUCLEOTIDE SEQUENCE [LARGE SCALE GENOMIC DNA]</scope>
    <source>
        <strain evidence="4 5">DSM 45615</strain>
    </source>
</reference>
<protein>
    <submittedName>
        <fullName evidence="4">AcrR family transcriptional regulator</fullName>
    </submittedName>
</protein>
<dbReference type="Pfam" id="PF00440">
    <property type="entry name" value="TetR_N"/>
    <property type="match status" value="1"/>
</dbReference>
<dbReference type="PANTHER" id="PTHR30328:SF54">
    <property type="entry name" value="HTH-TYPE TRANSCRIPTIONAL REPRESSOR SCO4008"/>
    <property type="match status" value="1"/>
</dbReference>
<dbReference type="EMBL" id="JACHGN010000006">
    <property type="protein sequence ID" value="MBB5133732.1"/>
    <property type="molecule type" value="Genomic_DNA"/>
</dbReference>
<dbReference type="Pfam" id="PF17926">
    <property type="entry name" value="TetR_C_21"/>
    <property type="match status" value="1"/>
</dbReference>
<dbReference type="SUPFAM" id="SSF48498">
    <property type="entry name" value="Tetracyclin repressor-like, C-terminal domain"/>
    <property type="match status" value="1"/>
</dbReference>
<evidence type="ECO:0000256" key="2">
    <source>
        <dbReference type="PROSITE-ProRule" id="PRU00335"/>
    </source>
</evidence>
<dbReference type="PRINTS" id="PR00455">
    <property type="entry name" value="HTHTETR"/>
</dbReference>
<keyword evidence="5" id="KW-1185">Reference proteome</keyword>
<keyword evidence="1 2" id="KW-0238">DNA-binding</keyword>
<evidence type="ECO:0000313" key="5">
    <source>
        <dbReference type="Proteomes" id="UP000578449"/>
    </source>
</evidence>
<feature type="DNA-binding region" description="H-T-H motif" evidence="2">
    <location>
        <begin position="29"/>
        <end position="48"/>
    </location>
</feature>
<evidence type="ECO:0000256" key="1">
    <source>
        <dbReference type="ARBA" id="ARBA00023125"/>
    </source>
</evidence>
<proteinExistence type="predicted"/>
<dbReference type="PANTHER" id="PTHR30328">
    <property type="entry name" value="TRANSCRIPTIONAL REPRESSOR"/>
    <property type="match status" value="1"/>
</dbReference>
<name>A0A840P2Y9_9ACTN</name>
<dbReference type="InterPro" id="IPR041467">
    <property type="entry name" value="Sco4008_C"/>
</dbReference>
<dbReference type="RefSeq" id="WP_185050664.1">
    <property type="nucleotide sequence ID" value="NZ_BAABIX010000001.1"/>
</dbReference>
<dbReference type="SUPFAM" id="SSF46689">
    <property type="entry name" value="Homeodomain-like"/>
    <property type="match status" value="1"/>
</dbReference>
<dbReference type="InterPro" id="IPR001647">
    <property type="entry name" value="HTH_TetR"/>
</dbReference>
<accession>A0A840P2Y9</accession>
<evidence type="ECO:0000259" key="3">
    <source>
        <dbReference type="PROSITE" id="PS50977"/>
    </source>
</evidence>
<sequence>MAWDTERTRKLLLDAAVEEFAARGRAGARIDRIAAAAGVNKERIYQYFGGKDALFDAVVLAELDHLAEAVPLDAATPEALIEYAGEVFDHYRERPHLARLLHWEGLELGHEPGVQEGPRTERYRAKVAVVAKCLPETARTRLRPEDVLLTIIFLATSWHVMPQLNRMILGPAEHDAERRRDALVWTIRRLVAPDAH</sequence>
<comment type="caution">
    <text evidence="4">The sequence shown here is derived from an EMBL/GenBank/DDBJ whole genome shotgun (WGS) entry which is preliminary data.</text>
</comment>
<dbReference type="GO" id="GO:0003677">
    <property type="term" value="F:DNA binding"/>
    <property type="evidence" value="ECO:0007669"/>
    <property type="project" value="UniProtKB-UniRule"/>
</dbReference>
<dbReference type="Proteomes" id="UP000578449">
    <property type="component" value="Unassembled WGS sequence"/>
</dbReference>
<dbReference type="AlphaFoldDB" id="A0A840P2Y9"/>
<dbReference type="Gene3D" id="1.10.357.10">
    <property type="entry name" value="Tetracycline Repressor, domain 2"/>
    <property type="match status" value="1"/>
</dbReference>
<dbReference type="InterPro" id="IPR009057">
    <property type="entry name" value="Homeodomain-like_sf"/>
</dbReference>
<dbReference type="InterPro" id="IPR050109">
    <property type="entry name" value="HTH-type_TetR-like_transc_reg"/>
</dbReference>
<feature type="domain" description="HTH tetR-type" evidence="3">
    <location>
        <begin position="6"/>
        <end position="66"/>
    </location>
</feature>
<dbReference type="PROSITE" id="PS50977">
    <property type="entry name" value="HTH_TETR_2"/>
    <property type="match status" value="1"/>
</dbReference>